<dbReference type="InterPro" id="IPR012373">
    <property type="entry name" value="Ferrdict_sens_TM"/>
</dbReference>
<evidence type="ECO:0000256" key="1">
    <source>
        <dbReference type="SAM" id="MobiDB-lite"/>
    </source>
</evidence>
<name>A0ABZ2LJP8_9BACT</name>
<evidence type="ECO:0000256" key="2">
    <source>
        <dbReference type="SAM" id="Phobius"/>
    </source>
</evidence>
<reference evidence="4" key="1">
    <citation type="submission" date="2021-12" db="EMBL/GenBank/DDBJ databases">
        <title>Discovery of the Pendulisporaceae a myxobacterial family with distinct sporulation behavior and unique specialized metabolism.</title>
        <authorList>
            <person name="Garcia R."/>
            <person name="Popoff A."/>
            <person name="Bader C.D."/>
            <person name="Loehr J."/>
            <person name="Walesch S."/>
            <person name="Walt C."/>
            <person name="Boldt J."/>
            <person name="Bunk B."/>
            <person name="Haeckl F.J.F.P.J."/>
            <person name="Gunesch A.P."/>
            <person name="Birkelbach J."/>
            <person name="Nuebel U."/>
            <person name="Pietschmann T."/>
            <person name="Bach T."/>
            <person name="Mueller R."/>
        </authorList>
    </citation>
    <scope>NUCLEOTIDE SEQUENCE</scope>
    <source>
        <strain evidence="4">MSr11367</strain>
    </source>
</reference>
<dbReference type="Gene3D" id="1.25.40.10">
    <property type="entry name" value="Tetratricopeptide repeat domain"/>
    <property type="match status" value="1"/>
</dbReference>
<keyword evidence="2" id="KW-0472">Membrane</keyword>
<dbReference type="Proteomes" id="UP001374803">
    <property type="component" value="Chromosome"/>
</dbReference>
<dbReference type="Gene3D" id="2.60.120.1440">
    <property type="match status" value="1"/>
</dbReference>
<feature type="compositionally biased region" description="Pro residues" evidence="1">
    <location>
        <begin position="246"/>
        <end position="258"/>
    </location>
</feature>
<accession>A0ABZ2LJP8</accession>
<dbReference type="EMBL" id="CP089983">
    <property type="protein sequence ID" value="WXB09375.1"/>
    <property type="molecule type" value="Genomic_DNA"/>
</dbReference>
<protein>
    <submittedName>
        <fullName evidence="4">FecR domain-containing protein</fullName>
    </submittedName>
</protein>
<keyword evidence="5" id="KW-1185">Reference proteome</keyword>
<dbReference type="InterPro" id="IPR011990">
    <property type="entry name" value="TPR-like_helical_dom_sf"/>
</dbReference>
<keyword evidence="2" id="KW-0812">Transmembrane</keyword>
<dbReference type="SUPFAM" id="SSF48452">
    <property type="entry name" value="TPR-like"/>
    <property type="match status" value="1"/>
</dbReference>
<evidence type="ECO:0000313" key="5">
    <source>
        <dbReference type="Proteomes" id="UP001374803"/>
    </source>
</evidence>
<dbReference type="PANTHER" id="PTHR30273:SF2">
    <property type="entry name" value="PROTEIN FECR"/>
    <property type="match status" value="1"/>
</dbReference>
<feature type="domain" description="FecR protein" evidence="3">
    <location>
        <begin position="118"/>
        <end position="209"/>
    </location>
</feature>
<sequence length="458" mass="49413">MKRSSSSASLKRLGAKLAEVQDERVLDDDTLERAREAFLAPEAALRRKKRGVEALSRWAMVAALMVSALVGVGAHALVVSTRTAPAPATQAVPPLAFEVQGEAHVPSHALQVGDWIAAPKTGSLPIHFSDGTELLLAASSRARVVDVGSLGARVVLERGETHARVVHGESSSWYFAAGPFEVHVTGTQFQVGWQPAEGTFTLQLEEGSVVVTGCGLARERAVRSGQSLRLICDEEHMVATEEPVPARAPSPAPSPAPSAPTNAVRPSAPATPPRRVSSLPEMPKPEATVEPPAPVAAQPSPPPAPEWRIMFGADRFHEAYAAAHRAGWARLCEEGDVSDLAALADMARFTGHFDEAEQALLAIRRRFPADERAPWAAFQLGRLCFDQRSLPRDAANWFGTAFRERPSGPLAREVLGRLMEARERAGEMDAAREAARRYMAKYPSGPHADRALELLEHR</sequence>
<proteinExistence type="predicted"/>
<dbReference type="RefSeq" id="WP_394839048.1">
    <property type="nucleotide sequence ID" value="NZ_CP089929.1"/>
</dbReference>
<dbReference type="InterPro" id="IPR006860">
    <property type="entry name" value="FecR"/>
</dbReference>
<dbReference type="PANTHER" id="PTHR30273">
    <property type="entry name" value="PERIPLASMIC SIGNAL SENSOR AND SIGMA FACTOR ACTIVATOR FECR-RELATED"/>
    <property type="match status" value="1"/>
</dbReference>
<dbReference type="Pfam" id="PF04773">
    <property type="entry name" value="FecR"/>
    <property type="match status" value="1"/>
</dbReference>
<gene>
    <name evidence="4" type="ORF">LVJ94_19355</name>
</gene>
<feature type="compositionally biased region" description="Pro residues" evidence="1">
    <location>
        <begin position="291"/>
        <end position="302"/>
    </location>
</feature>
<feature type="transmembrane region" description="Helical" evidence="2">
    <location>
        <begin position="55"/>
        <end position="78"/>
    </location>
</feature>
<organism evidence="4 5">
    <name type="scientific">Pendulispora rubella</name>
    <dbReference type="NCBI Taxonomy" id="2741070"/>
    <lineage>
        <taxon>Bacteria</taxon>
        <taxon>Pseudomonadati</taxon>
        <taxon>Myxococcota</taxon>
        <taxon>Myxococcia</taxon>
        <taxon>Myxococcales</taxon>
        <taxon>Sorangiineae</taxon>
        <taxon>Pendulisporaceae</taxon>
        <taxon>Pendulispora</taxon>
    </lineage>
</organism>
<evidence type="ECO:0000259" key="3">
    <source>
        <dbReference type="Pfam" id="PF04773"/>
    </source>
</evidence>
<keyword evidence="2" id="KW-1133">Transmembrane helix</keyword>
<evidence type="ECO:0000313" key="4">
    <source>
        <dbReference type="EMBL" id="WXB09375.1"/>
    </source>
</evidence>
<feature type="region of interest" description="Disordered" evidence="1">
    <location>
        <begin position="241"/>
        <end position="302"/>
    </location>
</feature>